<evidence type="ECO:0008006" key="4">
    <source>
        <dbReference type="Google" id="ProtNLM"/>
    </source>
</evidence>
<accession>A0A5C6A0X3</accession>
<comment type="caution">
    <text evidence="2">The sequence shown here is derived from an EMBL/GenBank/DDBJ whole genome shotgun (WGS) entry which is preliminary data.</text>
</comment>
<keyword evidence="1" id="KW-0732">Signal</keyword>
<sequence precursor="true">MAPKMAFKNCWLAMLMLPLCIACSRSPFDADVAGTITLDGSPVAPGVVIFSPMERGKNSSRGMIDAQGGYHLVTQHERGVHPGEYQVAVLVYEKGDPPGPGERAPANLPALVPEKYLDVKTSELTFDVAPGRNTIDIELTSN</sequence>
<organism evidence="2 3">
    <name type="scientific">Botrimarina colliarenosi</name>
    <dbReference type="NCBI Taxonomy" id="2528001"/>
    <lineage>
        <taxon>Bacteria</taxon>
        <taxon>Pseudomonadati</taxon>
        <taxon>Planctomycetota</taxon>
        <taxon>Planctomycetia</taxon>
        <taxon>Pirellulales</taxon>
        <taxon>Lacipirellulaceae</taxon>
        <taxon>Botrimarina</taxon>
    </lineage>
</organism>
<reference evidence="2 3" key="1">
    <citation type="submission" date="2019-02" db="EMBL/GenBank/DDBJ databases">
        <title>Deep-cultivation of Planctomycetes and their phenomic and genomic characterization uncovers novel biology.</title>
        <authorList>
            <person name="Wiegand S."/>
            <person name="Jogler M."/>
            <person name="Boedeker C."/>
            <person name="Pinto D."/>
            <person name="Vollmers J."/>
            <person name="Rivas-Marin E."/>
            <person name="Kohn T."/>
            <person name="Peeters S.H."/>
            <person name="Heuer A."/>
            <person name="Rast P."/>
            <person name="Oberbeckmann S."/>
            <person name="Bunk B."/>
            <person name="Jeske O."/>
            <person name="Meyerdierks A."/>
            <person name="Storesund J.E."/>
            <person name="Kallscheuer N."/>
            <person name="Luecker S."/>
            <person name="Lage O.M."/>
            <person name="Pohl T."/>
            <person name="Merkel B.J."/>
            <person name="Hornburger P."/>
            <person name="Mueller R.-W."/>
            <person name="Bruemmer F."/>
            <person name="Labrenz M."/>
            <person name="Spormann A.M."/>
            <person name="Op Den Camp H."/>
            <person name="Overmann J."/>
            <person name="Amann R."/>
            <person name="Jetten M.S.M."/>
            <person name="Mascher T."/>
            <person name="Medema M.H."/>
            <person name="Devos D.P."/>
            <person name="Kaster A.-K."/>
            <person name="Ovreas L."/>
            <person name="Rohde M."/>
            <person name="Galperin M.Y."/>
            <person name="Jogler C."/>
        </authorList>
    </citation>
    <scope>NUCLEOTIDE SEQUENCE [LARGE SCALE GENOMIC DNA]</scope>
    <source>
        <strain evidence="2 3">Pla108</strain>
    </source>
</reference>
<evidence type="ECO:0000313" key="3">
    <source>
        <dbReference type="Proteomes" id="UP000317421"/>
    </source>
</evidence>
<protein>
    <recommendedName>
        <fullName evidence="4">Carboxypeptidase regulatory-like domain-containing protein</fullName>
    </recommendedName>
</protein>
<evidence type="ECO:0000313" key="2">
    <source>
        <dbReference type="EMBL" id="TWT92891.1"/>
    </source>
</evidence>
<gene>
    <name evidence="2" type="ORF">Pla108_40310</name>
</gene>
<dbReference type="Proteomes" id="UP000317421">
    <property type="component" value="Unassembled WGS sequence"/>
</dbReference>
<feature type="chain" id="PRO_5022697548" description="Carboxypeptidase regulatory-like domain-containing protein" evidence="1">
    <location>
        <begin position="30"/>
        <end position="142"/>
    </location>
</feature>
<name>A0A5C6A0X3_9BACT</name>
<evidence type="ECO:0000256" key="1">
    <source>
        <dbReference type="SAM" id="SignalP"/>
    </source>
</evidence>
<dbReference type="AlphaFoldDB" id="A0A5C6A0X3"/>
<keyword evidence="3" id="KW-1185">Reference proteome</keyword>
<feature type="signal peptide" evidence="1">
    <location>
        <begin position="1"/>
        <end position="29"/>
    </location>
</feature>
<proteinExistence type="predicted"/>
<dbReference type="EMBL" id="SJPR01000009">
    <property type="protein sequence ID" value="TWT92891.1"/>
    <property type="molecule type" value="Genomic_DNA"/>
</dbReference>